<dbReference type="Proteomes" id="UP000430222">
    <property type="component" value="Unassembled WGS sequence"/>
</dbReference>
<gene>
    <name evidence="4" type="ORF">FYJ78_04905</name>
</gene>
<keyword evidence="5" id="KW-1185">Reference proteome</keyword>
<proteinExistence type="predicted"/>
<comment type="caution">
    <text evidence="4">The sequence shown here is derived from an EMBL/GenBank/DDBJ whole genome shotgun (WGS) entry which is preliminary data.</text>
</comment>
<name>A0A6I2UVZ1_9FIRM</name>
<reference evidence="4 5" key="1">
    <citation type="submission" date="2019-08" db="EMBL/GenBank/DDBJ databases">
        <title>In-depth cultivation of the pig gut microbiome towards novel bacterial diversity and tailored functional studies.</title>
        <authorList>
            <person name="Wylensek D."/>
            <person name="Hitch T.C.A."/>
            <person name="Clavel T."/>
        </authorList>
    </citation>
    <scope>NUCLEOTIDE SEQUENCE [LARGE SCALE GENOMIC DNA]</scope>
    <source>
        <strain evidence="5">WCA-380-WT-3B3</strain>
    </source>
</reference>
<feature type="signal peptide" evidence="2">
    <location>
        <begin position="1"/>
        <end position="24"/>
    </location>
</feature>
<dbReference type="PANTHER" id="PTHR43308">
    <property type="entry name" value="OUTER MEMBRANE PROTEIN ALPHA-RELATED"/>
    <property type="match status" value="1"/>
</dbReference>
<dbReference type="Pfam" id="PF00395">
    <property type="entry name" value="SLH"/>
    <property type="match status" value="1"/>
</dbReference>
<feature type="region of interest" description="Disordered" evidence="1">
    <location>
        <begin position="191"/>
        <end position="211"/>
    </location>
</feature>
<evidence type="ECO:0000256" key="2">
    <source>
        <dbReference type="SAM" id="SignalP"/>
    </source>
</evidence>
<dbReference type="PROSITE" id="PS51257">
    <property type="entry name" value="PROKAR_LIPOPROTEIN"/>
    <property type="match status" value="1"/>
</dbReference>
<evidence type="ECO:0000259" key="3">
    <source>
        <dbReference type="PROSITE" id="PS51272"/>
    </source>
</evidence>
<keyword evidence="2" id="KW-0732">Signal</keyword>
<sequence>MKKKHLIAAAVSALVVGSASSCFAAANPFSDVPADHWAYDAVSQLAKDGVIEGYGDSTFNGSKNITRYEMAQMVAKAMAKQNVGSGDKALIDKLAAEFGDELNNLGVRVANLEKNSDNVKWSGSFMQKYQKKYQTYKKNATGKMVRDPSGGPWYEKEFDLNLSAKVPGTDWKVNGSIVTKWGSDGTGGDKGAGFNDERDLPDTWNGGNSRSNENRLDKIWVEGNLGKTGQYLKLGDFQPWTMNGFVNDANVKGASAEHWGKNYATHIFGGRLDVKDWDMAVRGDVTNDNTWETNSDGSHSNSHYGNPYSDFVRKGSVTKKIDWNPDFDKSSWGADNNTDPNTWQFINTRKDIMGAVFDYTFNKKVNGSLGYYGFRSAAYDHDWLHIGAGLLNYKLVRNLNLELMYARGNQGGHNDAWNVELQFRGNPWIPANRKHLFGAYLGYRYLGPDALIKSNFGDGADEGQKGWEVGMFYNIMKNCQYTLKYFNGKSITYNNEKRSKVFTSIGWNF</sequence>
<dbReference type="EMBL" id="VUNL01000004">
    <property type="protein sequence ID" value="MSV24535.1"/>
    <property type="molecule type" value="Genomic_DNA"/>
</dbReference>
<dbReference type="RefSeq" id="WP_154620297.1">
    <property type="nucleotide sequence ID" value="NZ_CBCTNG010000003.1"/>
</dbReference>
<dbReference type="InterPro" id="IPR001119">
    <property type="entry name" value="SLH_dom"/>
</dbReference>
<evidence type="ECO:0000313" key="5">
    <source>
        <dbReference type="Proteomes" id="UP000430222"/>
    </source>
</evidence>
<evidence type="ECO:0000256" key="1">
    <source>
        <dbReference type="SAM" id="MobiDB-lite"/>
    </source>
</evidence>
<organism evidence="4 5">
    <name type="scientific">Selenomonas montiformis</name>
    <dbReference type="NCBI Taxonomy" id="2652285"/>
    <lineage>
        <taxon>Bacteria</taxon>
        <taxon>Bacillati</taxon>
        <taxon>Bacillota</taxon>
        <taxon>Negativicutes</taxon>
        <taxon>Selenomonadales</taxon>
        <taxon>Selenomonadaceae</taxon>
        <taxon>Selenomonas</taxon>
    </lineage>
</organism>
<protein>
    <recommendedName>
        <fullName evidence="3">SLH domain-containing protein</fullName>
    </recommendedName>
</protein>
<dbReference type="PANTHER" id="PTHR43308:SF1">
    <property type="entry name" value="OUTER MEMBRANE PROTEIN ALPHA"/>
    <property type="match status" value="1"/>
</dbReference>
<dbReference type="PROSITE" id="PS51272">
    <property type="entry name" value="SLH"/>
    <property type="match status" value="1"/>
</dbReference>
<accession>A0A6I2UVZ1</accession>
<dbReference type="InterPro" id="IPR051465">
    <property type="entry name" value="Cell_Envelope_Struct_Comp"/>
</dbReference>
<dbReference type="AlphaFoldDB" id="A0A6I2UVZ1"/>
<evidence type="ECO:0000313" key="4">
    <source>
        <dbReference type="EMBL" id="MSV24535.1"/>
    </source>
</evidence>
<feature type="domain" description="SLH" evidence="3">
    <location>
        <begin position="25"/>
        <end position="88"/>
    </location>
</feature>
<feature type="chain" id="PRO_5026317597" description="SLH domain-containing protein" evidence="2">
    <location>
        <begin position="25"/>
        <end position="509"/>
    </location>
</feature>